<feature type="compositionally biased region" description="Low complexity" evidence="1">
    <location>
        <begin position="184"/>
        <end position="195"/>
    </location>
</feature>
<dbReference type="RefSeq" id="XP_051360875.1">
    <property type="nucleotide sequence ID" value="XM_051507961.1"/>
</dbReference>
<dbReference type="Proteomes" id="UP001055219">
    <property type="component" value="Unassembled WGS sequence"/>
</dbReference>
<protein>
    <submittedName>
        <fullName evidence="2">Uncharacterized protein</fullName>
    </submittedName>
</protein>
<proteinExistence type="predicted"/>
<feature type="compositionally biased region" description="Basic and acidic residues" evidence="1">
    <location>
        <begin position="117"/>
        <end position="131"/>
    </location>
</feature>
<name>A0A9Q0BDB7_9HYPO</name>
<feature type="compositionally biased region" description="Polar residues" evidence="1">
    <location>
        <begin position="138"/>
        <end position="176"/>
    </location>
</feature>
<feature type="region of interest" description="Disordered" evidence="1">
    <location>
        <begin position="1"/>
        <end position="27"/>
    </location>
</feature>
<evidence type="ECO:0000313" key="2">
    <source>
        <dbReference type="EMBL" id="KAI6780019.1"/>
    </source>
</evidence>
<dbReference type="EMBL" id="JAGIXG020000038">
    <property type="protein sequence ID" value="KAI6780019.1"/>
    <property type="molecule type" value="Genomic_DNA"/>
</dbReference>
<comment type="caution">
    <text evidence="2">The sequence shown here is derived from an EMBL/GenBank/DDBJ whole genome shotgun (WGS) entry which is preliminary data.</text>
</comment>
<reference evidence="2" key="2">
    <citation type="submission" date="2022-07" db="EMBL/GenBank/DDBJ databases">
        <authorList>
            <person name="Goncalves M.F.M."/>
            <person name="Hilario S."/>
            <person name="Van De Peer Y."/>
            <person name="Esteves A.C."/>
            <person name="Alves A."/>
        </authorList>
    </citation>
    <scope>NUCLEOTIDE SEQUENCE</scope>
    <source>
        <strain evidence="2">MUM 19.33</strain>
    </source>
</reference>
<reference evidence="2" key="1">
    <citation type="journal article" date="2021" name="J Fungi (Basel)">
        <title>Genomic and Metabolomic Analyses of the Marine Fungus Emericellopsis cladophorae: Insights into Saltwater Adaptability Mechanisms and Its Biosynthetic Potential.</title>
        <authorList>
            <person name="Goncalves M.F.M."/>
            <person name="Hilario S."/>
            <person name="Van de Peer Y."/>
            <person name="Esteves A.C."/>
            <person name="Alves A."/>
        </authorList>
    </citation>
    <scope>NUCLEOTIDE SEQUENCE</scope>
    <source>
        <strain evidence="2">MUM 19.33</strain>
    </source>
</reference>
<gene>
    <name evidence="2" type="ORF">J7T54_007495</name>
</gene>
<keyword evidence="3" id="KW-1185">Reference proteome</keyword>
<feature type="region of interest" description="Disordered" evidence="1">
    <location>
        <begin position="99"/>
        <end position="210"/>
    </location>
</feature>
<dbReference type="GeneID" id="75833969"/>
<organism evidence="2 3">
    <name type="scientific">Emericellopsis cladophorae</name>
    <dbReference type="NCBI Taxonomy" id="2686198"/>
    <lineage>
        <taxon>Eukaryota</taxon>
        <taxon>Fungi</taxon>
        <taxon>Dikarya</taxon>
        <taxon>Ascomycota</taxon>
        <taxon>Pezizomycotina</taxon>
        <taxon>Sordariomycetes</taxon>
        <taxon>Hypocreomycetidae</taxon>
        <taxon>Hypocreales</taxon>
        <taxon>Bionectriaceae</taxon>
        <taxon>Emericellopsis</taxon>
    </lineage>
</organism>
<evidence type="ECO:0000256" key="1">
    <source>
        <dbReference type="SAM" id="MobiDB-lite"/>
    </source>
</evidence>
<sequence length="236" mass="25884">MERNNDPGPLKGSQSATTRSEPSETEWLDKELSGQLLALIRSAKSSDGDLGALRSRSQPDVFQYLWNNRCFKPGRPPVEFLLLEDMCNKLGIGFSKLNAKQPKFSQPPLDPTFNLWFEKRKPPRRAKDPRSPLRSIKQESPVSPTLGSETQPGASSHSAKTSQTSLNQGMSGTVPQSPIPPNTAAAGSSAQRSGQVVGNAIRKNQEDDGYIGTELLDMQARGYLKLDMVSTWSVQE</sequence>
<dbReference type="AlphaFoldDB" id="A0A9Q0BDB7"/>
<evidence type="ECO:0000313" key="3">
    <source>
        <dbReference type="Proteomes" id="UP001055219"/>
    </source>
</evidence>
<accession>A0A9Q0BDB7</accession>